<evidence type="ECO:0000313" key="2">
    <source>
        <dbReference type="Proteomes" id="UP000482800"/>
    </source>
</evidence>
<gene>
    <name evidence="1" type="ORF">Phou_015270</name>
</gene>
<keyword evidence="2" id="KW-1185">Reference proteome</keyword>
<accession>A0A6V8K6G8</accession>
<comment type="caution">
    <text evidence="1">The sequence shown here is derived from an EMBL/GenBank/DDBJ whole genome shotgun (WGS) entry which is preliminary data.</text>
</comment>
<name>A0A6V8K6G8_9ACTN</name>
<organism evidence="1 2">
    <name type="scientific">Phytohabitans houttuyneae</name>
    <dbReference type="NCBI Taxonomy" id="1076126"/>
    <lineage>
        <taxon>Bacteria</taxon>
        <taxon>Bacillati</taxon>
        <taxon>Actinomycetota</taxon>
        <taxon>Actinomycetes</taxon>
        <taxon>Micromonosporales</taxon>
        <taxon>Micromonosporaceae</taxon>
    </lineage>
</organism>
<dbReference type="AlphaFoldDB" id="A0A6V8K6G8"/>
<sequence length="81" mass="9239">MAGFMSMHDLAVTTTPVPDAGPIDVIWVRPQPSEDPDSQDVLIEHRAPTSWDDRIVRPAPEAVSLFWRFVREKWGIEALER</sequence>
<proteinExistence type="predicted"/>
<dbReference type="EMBL" id="BLPF01000001">
    <property type="protein sequence ID" value="GFJ77347.1"/>
    <property type="molecule type" value="Genomic_DNA"/>
</dbReference>
<dbReference type="Proteomes" id="UP000482800">
    <property type="component" value="Unassembled WGS sequence"/>
</dbReference>
<protein>
    <submittedName>
        <fullName evidence="1">Uncharacterized protein</fullName>
    </submittedName>
</protein>
<evidence type="ECO:0000313" key="1">
    <source>
        <dbReference type="EMBL" id="GFJ77347.1"/>
    </source>
</evidence>
<reference evidence="1 2" key="1">
    <citation type="submission" date="2020-03" db="EMBL/GenBank/DDBJ databases">
        <title>Whole genome shotgun sequence of Phytohabitans houttuyneae NBRC 108639.</title>
        <authorList>
            <person name="Komaki H."/>
            <person name="Tamura T."/>
        </authorList>
    </citation>
    <scope>NUCLEOTIDE SEQUENCE [LARGE SCALE GENOMIC DNA]</scope>
    <source>
        <strain evidence="1 2">NBRC 108639</strain>
    </source>
</reference>
<reference evidence="1 2" key="2">
    <citation type="submission" date="2020-03" db="EMBL/GenBank/DDBJ databases">
        <authorList>
            <person name="Ichikawa N."/>
            <person name="Kimura A."/>
            <person name="Kitahashi Y."/>
            <person name="Uohara A."/>
        </authorList>
    </citation>
    <scope>NUCLEOTIDE SEQUENCE [LARGE SCALE GENOMIC DNA]</scope>
    <source>
        <strain evidence="1 2">NBRC 108639</strain>
    </source>
</reference>